<dbReference type="Gene3D" id="2.30.30.40">
    <property type="entry name" value="SH3 Domains"/>
    <property type="match status" value="1"/>
</dbReference>
<dbReference type="Pfam" id="PF14604">
    <property type="entry name" value="SH3_9"/>
    <property type="match status" value="1"/>
</dbReference>
<evidence type="ECO:0000313" key="5">
    <source>
        <dbReference type="EMBL" id="UJO16887.1"/>
    </source>
</evidence>
<protein>
    <submittedName>
        <fullName evidence="5">NAP1-binding protein 2</fullName>
    </submittedName>
</protein>
<dbReference type="OMA" id="RGYYMGT"/>
<feature type="compositionally biased region" description="Basic and acidic residues" evidence="3">
    <location>
        <begin position="190"/>
        <end position="208"/>
    </location>
</feature>
<feature type="compositionally biased region" description="Basic and acidic residues" evidence="3">
    <location>
        <begin position="143"/>
        <end position="153"/>
    </location>
</feature>
<gene>
    <name evidence="5" type="ORF">CLAFUR5_04103</name>
</gene>
<feature type="compositionally biased region" description="Polar residues" evidence="3">
    <location>
        <begin position="383"/>
        <end position="393"/>
    </location>
</feature>
<feature type="compositionally biased region" description="Gly residues" evidence="3">
    <location>
        <begin position="131"/>
        <end position="142"/>
    </location>
</feature>
<feature type="compositionally biased region" description="Basic and acidic residues" evidence="3">
    <location>
        <begin position="397"/>
        <end position="411"/>
    </location>
</feature>
<name>A0A9Q8LGC3_PASFU</name>
<keyword evidence="6" id="KW-1185">Reference proteome</keyword>
<feature type="compositionally biased region" description="Polar residues" evidence="3">
    <location>
        <begin position="243"/>
        <end position="257"/>
    </location>
</feature>
<dbReference type="Proteomes" id="UP000756132">
    <property type="component" value="Chromosome 4"/>
</dbReference>
<feature type="compositionally biased region" description="Basic and acidic residues" evidence="3">
    <location>
        <begin position="31"/>
        <end position="52"/>
    </location>
</feature>
<reference evidence="5" key="2">
    <citation type="journal article" date="2022" name="Microb. Genom.">
        <title>A chromosome-scale genome assembly of the tomato pathogen Cladosporium fulvum reveals a compartmentalized genome architecture and the presence of a dispensable chromosome.</title>
        <authorList>
            <person name="Zaccaron A.Z."/>
            <person name="Chen L.H."/>
            <person name="Samaras A."/>
            <person name="Stergiopoulos I."/>
        </authorList>
    </citation>
    <scope>NUCLEOTIDE SEQUENCE</scope>
    <source>
        <strain evidence="5">Race5_Kim</strain>
    </source>
</reference>
<evidence type="ECO:0000313" key="6">
    <source>
        <dbReference type="Proteomes" id="UP000756132"/>
    </source>
</evidence>
<feature type="region of interest" description="Disordered" evidence="3">
    <location>
        <begin position="1"/>
        <end position="75"/>
    </location>
</feature>
<sequence>MATSKSSSPSPPGMDTNAVPTLSLSPEAEDPPDHEANPRKRDRIPAHAEDRLSSYSKRASRSRPHSNTLPPVHPSLPYALVRDFAYPTFHPMHFGASPEDAPGASTPHSASNNGGRRMSDSAEGSSAPGRGTFGAGPWGGDGHMYHDPDHADMEPLPSTSFASADDWGDDETSFRKSKHRKSRSFADIPNYERGRRRESGNRASRDSDGSQYYDPAGRDALRQSRGQAENGELVASGRRDSHSAGTLPSRSFHTSQPVDPDEDIPLDAEPSTHSPQRESLGPEDEEYAGPSLALYSFDPENDNELQLTEGQTVLVAYRHGQGWLVAENPQTGEQGLIPEQYVRLLRDIEGWDEERGGFIDDDEDLSPDVEGLSLDEKELEANASAQVSQQSLLPSKEATKRSDENKVPAMS</sequence>
<dbReference type="InterPro" id="IPR001452">
    <property type="entry name" value="SH3_domain"/>
</dbReference>
<evidence type="ECO:0000259" key="4">
    <source>
        <dbReference type="PROSITE" id="PS50002"/>
    </source>
</evidence>
<evidence type="ECO:0000256" key="1">
    <source>
        <dbReference type="ARBA" id="ARBA00022443"/>
    </source>
</evidence>
<reference evidence="5" key="1">
    <citation type="submission" date="2021-12" db="EMBL/GenBank/DDBJ databases">
        <authorList>
            <person name="Zaccaron A."/>
            <person name="Stergiopoulos I."/>
        </authorList>
    </citation>
    <scope>NUCLEOTIDE SEQUENCE</scope>
    <source>
        <strain evidence="5">Race5_Kim</strain>
    </source>
</reference>
<dbReference type="AlphaFoldDB" id="A0A9Q8LGC3"/>
<dbReference type="EMBL" id="CP090166">
    <property type="protein sequence ID" value="UJO16887.1"/>
    <property type="molecule type" value="Genomic_DNA"/>
</dbReference>
<dbReference type="SUPFAM" id="SSF50044">
    <property type="entry name" value="SH3-domain"/>
    <property type="match status" value="1"/>
</dbReference>
<keyword evidence="1 2" id="KW-0728">SH3 domain</keyword>
<accession>A0A9Q8LGC3</accession>
<proteinExistence type="predicted"/>
<evidence type="ECO:0000256" key="2">
    <source>
        <dbReference type="PROSITE-ProRule" id="PRU00192"/>
    </source>
</evidence>
<dbReference type="GeneID" id="71983981"/>
<dbReference type="InterPro" id="IPR036028">
    <property type="entry name" value="SH3-like_dom_sf"/>
</dbReference>
<evidence type="ECO:0000256" key="3">
    <source>
        <dbReference type="SAM" id="MobiDB-lite"/>
    </source>
</evidence>
<dbReference type="RefSeq" id="XP_047761253.1">
    <property type="nucleotide sequence ID" value="XM_047903251.1"/>
</dbReference>
<organism evidence="5 6">
    <name type="scientific">Passalora fulva</name>
    <name type="common">Tomato leaf mold</name>
    <name type="synonym">Cladosporium fulvum</name>
    <dbReference type="NCBI Taxonomy" id="5499"/>
    <lineage>
        <taxon>Eukaryota</taxon>
        <taxon>Fungi</taxon>
        <taxon>Dikarya</taxon>
        <taxon>Ascomycota</taxon>
        <taxon>Pezizomycotina</taxon>
        <taxon>Dothideomycetes</taxon>
        <taxon>Dothideomycetidae</taxon>
        <taxon>Mycosphaerellales</taxon>
        <taxon>Mycosphaerellaceae</taxon>
        <taxon>Fulvia</taxon>
    </lineage>
</organism>
<feature type="region of interest" description="Disordered" evidence="3">
    <location>
        <begin position="378"/>
        <end position="411"/>
    </location>
</feature>
<dbReference type="SMART" id="SM00326">
    <property type="entry name" value="SH3"/>
    <property type="match status" value="1"/>
</dbReference>
<dbReference type="OrthoDB" id="19092at2759"/>
<dbReference type="KEGG" id="ffu:CLAFUR5_04103"/>
<dbReference type="PROSITE" id="PS50002">
    <property type="entry name" value="SH3"/>
    <property type="match status" value="1"/>
</dbReference>
<feature type="region of interest" description="Disordered" evidence="3">
    <location>
        <begin position="89"/>
        <end position="298"/>
    </location>
</feature>
<feature type="domain" description="SH3" evidence="4">
    <location>
        <begin position="286"/>
        <end position="347"/>
    </location>
</feature>